<dbReference type="EMBL" id="JASBWU010000002">
    <property type="protein sequence ID" value="KAJ9124315.1"/>
    <property type="molecule type" value="Genomic_DNA"/>
</dbReference>
<sequence>MTSSTTKPTGQNNSPSRKIQHPQASYTGATPLSPSNHMPPVASFGQHGHTEYTEPGVISRTIEYTRPTRESALIPPGGDMSMSMAVASTPPSTHGSRSVRSPLDAPWDTSALPQPGRSAPVPPSVSNRYPGTQQQSNGSVYPTSSGRRDSAVAQISSNSPSRNGSIGTQGNGSTNPSPNQNRYSVGYGKAASAMNGITTGLGNGNGNTSTPPPRPSRAGTMPLDSLLPLNTTGLQPHNGNGPSISPVLNNGPPPFNRAPASMSNLHHHHYQPQSHQYQPMAMGDPVQMLSPNGGFSTNGILAQSPSVLSPPPLIHQPFSAPGNPYAIANASETTVVGTMPIRHSGGSDEKDLPEKPKGRERSLTNKSNKDGKKSVFGFMSDLLSKDKQPVISGPYDPVHLTHVGFNSDTGEFTGLPREWQDMLQASGVSRQEQEKNPEAIREVMQFYGSHMANGEIQEDDVFDKMKNAAGDQRDSDEVDAERNAVSISAAAALAAQQVAASQDASRNVNGETQPTSRFRFTAPRAAPAPPQEQERLPAMPSSSGRSRGNSPHHEVPSSSANTHATPLDRSKSARVPSSHSNSKPLDRSASQRYAPSVTRHQSTRALPPAPVVANYPPIPSQPSSGSMSRSVSKKEPGTGTATPRRREKSRADADVVHKLKAICTSGDPTKSYRNLNKIGQGASGGVYSAYQSGTNLCVAIKQMNLEKQPKQDLIINEILVMRSSRHKNIVNFIDSYLWKGDLWVIMEYMEGGSLTDIVTCNVMSEGQIAAVARETTEGLRHLHQHGVIHRDIKSDNVLLSMDGNIKLTDFGFCAQISDPAHAKRTTMVGTPYWMAPEVVMRKGYGPKVDIWSLGIMSIEMMEGEPPYLNENPLRALYLIATNGTPKIQNPESLSPVFRDFLHRCLEVDIHKRPDANKLLTHPFFKCAEPLSSLTPLIKAAKASKR</sequence>
<keyword evidence="2" id="KW-1185">Reference proteome</keyword>
<comment type="caution">
    <text evidence="1">The sequence shown here is derived from an EMBL/GenBank/DDBJ whole genome shotgun (WGS) entry which is preliminary data.</text>
</comment>
<organism evidence="1 2">
    <name type="scientific">Naganishia vaughanmartiniae</name>
    <dbReference type="NCBI Taxonomy" id="1424756"/>
    <lineage>
        <taxon>Eukaryota</taxon>
        <taxon>Fungi</taxon>
        <taxon>Dikarya</taxon>
        <taxon>Basidiomycota</taxon>
        <taxon>Agaricomycotina</taxon>
        <taxon>Tremellomycetes</taxon>
        <taxon>Filobasidiales</taxon>
        <taxon>Filobasidiaceae</taxon>
        <taxon>Naganishia</taxon>
    </lineage>
</organism>
<reference evidence="1" key="1">
    <citation type="submission" date="2023-04" db="EMBL/GenBank/DDBJ databases">
        <title>Draft Genome sequencing of Naganishia species isolated from polar environments using Oxford Nanopore Technology.</title>
        <authorList>
            <person name="Leo P."/>
            <person name="Venkateswaran K."/>
        </authorList>
    </citation>
    <scope>NUCLEOTIDE SEQUENCE</scope>
    <source>
        <strain evidence="1">MNA-CCFEE 5425</strain>
    </source>
</reference>
<evidence type="ECO:0000313" key="1">
    <source>
        <dbReference type="EMBL" id="KAJ9124315.1"/>
    </source>
</evidence>
<proteinExistence type="predicted"/>
<gene>
    <name evidence="1" type="ORF">QFC22_001115</name>
</gene>
<protein>
    <submittedName>
        <fullName evidence="1">Uncharacterized protein</fullName>
    </submittedName>
</protein>
<evidence type="ECO:0000313" key="2">
    <source>
        <dbReference type="Proteomes" id="UP001243375"/>
    </source>
</evidence>
<name>A0ACC2XJX5_9TREE</name>
<dbReference type="Proteomes" id="UP001243375">
    <property type="component" value="Unassembled WGS sequence"/>
</dbReference>
<accession>A0ACC2XJX5</accession>